<dbReference type="EMBL" id="JYDQ01002810">
    <property type="protein sequence ID" value="KRY03417.1"/>
    <property type="molecule type" value="Genomic_DNA"/>
</dbReference>
<dbReference type="InterPro" id="IPR004911">
    <property type="entry name" value="Interferon-induced_GILT"/>
</dbReference>
<evidence type="ECO:0000256" key="1">
    <source>
        <dbReference type="ARBA" id="ARBA00004613"/>
    </source>
</evidence>
<keyword evidence="3" id="KW-0964">Secreted</keyword>
<evidence type="ECO:0000256" key="4">
    <source>
        <dbReference type="ARBA" id="ARBA00022729"/>
    </source>
</evidence>
<dbReference type="AlphaFoldDB" id="A0A0V0YSS7"/>
<organism evidence="6 7">
    <name type="scientific">Trichinella patagoniensis</name>
    <dbReference type="NCBI Taxonomy" id="990121"/>
    <lineage>
        <taxon>Eukaryota</taxon>
        <taxon>Metazoa</taxon>
        <taxon>Ecdysozoa</taxon>
        <taxon>Nematoda</taxon>
        <taxon>Enoplea</taxon>
        <taxon>Dorylaimia</taxon>
        <taxon>Trichinellida</taxon>
        <taxon>Trichinellidae</taxon>
        <taxon>Trichinella</taxon>
    </lineage>
</organism>
<dbReference type="GO" id="GO:0005576">
    <property type="term" value="C:extracellular region"/>
    <property type="evidence" value="ECO:0007669"/>
    <property type="project" value="UniProtKB-SubCell"/>
</dbReference>
<dbReference type="STRING" id="990121.A0A0V0YSS7"/>
<dbReference type="PANTHER" id="PTHR13234">
    <property type="entry name" value="GAMMA-INTERFERON INDUCIBLE LYSOSOMAL THIOL REDUCTASE GILT"/>
    <property type="match status" value="1"/>
</dbReference>
<comment type="caution">
    <text evidence="6">The sequence shown here is derived from an EMBL/GenBank/DDBJ whole genome shotgun (WGS) entry which is preliminary data.</text>
</comment>
<dbReference type="Proteomes" id="UP000054783">
    <property type="component" value="Unassembled WGS sequence"/>
</dbReference>
<sequence length="96" mass="11210">MIYCTEYLLKANNSSGREVWRECAQNLHYPQEPIQKCYESGLGKQLELAYGKETSDLHPPHDFTPWVVVNGQPLREHYMDYISYICKAYKGKNPPK</sequence>
<evidence type="ECO:0000313" key="6">
    <source>
        <dbReference type="EMBL" id="KRY03417.1"/>
    </source>
</evidence>
<evidence type="ECO:0000256" key="3">
    <source>
        <dbReference type="ARBA" id="ARBA00022525"/>
    </source>
</evidence>
<proteinExistence type="inferred from homology"/>
<protein>
    <submittedName>
        <fullName evidence="6">Gamma-interferon-inducible lysosomal thiol reductase</fullName>
    </submittedName>
</protein>
<name>A0A0V0YSS7_9BILA</name>
<dbReference type="PANTHER" id="PTHR13234:SF8">
    <property type="entry name" value="GAMMA-INTERFERON-INDUCIBLE LYSOSOMAL THIOL REDUCTASE"/>
    <property type="match status" value="1"/>
</dbReference>
<evidence type="ECO:0000256" key="5">
    <source>
        <dbReference type="ARBA" id="ARBA00023180"/>
    </source>
</evidence>
<keyword evidence="7" id="KW-1185">Reference proteome</keyword>
<feature type="non-terminal residue" evidence="6">
    <location>
        <position position="96"/>
    </location>
</feature>
<reference evidence="6 7" key="1">
    <citation type="submission" date="2015-01" db="EMBL/GenBank/DDBJ databases">
        <title>Evolution of Trichinella species and genotypes.</title>
        <authorList>
            <person name="Korhonen P.K."/>
            <person name="Edoardo P."/>
            <person name="Giuseppe L.R."/>
            <person name="Gasser R.B."/>
        </authorList>
    </citation>
    <scope>NUCLEOTIDE SEQUENCE [LARGE SCALE GENOMIC DNA]</scope>
    <source>
        <strain evidence="6">ISS2496</strain>
    </source>
</reference>
<accession>A0A0V0YSS7</accession>
<comment type="similarity">
    <text evidence="2">Belongs to the GILT family.</text>
</comment>
<keyword evidence="4" id="KW-0732">Signal</keyword>
<comment type="subcellular location">
    <subcellularLocation>
        <location evidence="1">Secreted</location>
    </subcellularLocation>
</comment>
<evidence type="ECO:0000313" key="7">
    <source>
        <dbReference type="Proteomes" id="UP000054783"/>
    </source>
</evidence>
<dbReference type="GO" id="GO:0016671">
    <property type="term" value="F:oxidoreductase activity, acting on a sulfur group of donors, disulfide as acceptor"/>
    <property type="evidence" value="ECO:0007669"/>
    <property type="project" value="InterPro"/>
</dbReference>
<gene>
    <name evidence="6" type="primary">IFI30</name>
    <name evidence="6" type="ORF">T12_6782</name>
</gene>
<keyword evidence="5" id="KW-0325">Glycoprotein</keyword>
<evidence type="ECO:0000256" key="2">
    <source>
        <dbReference type="ARBA" id="ARBA00005679"/>
    </source>
</evidence>